<organism evidence="2">
    <name type="scientific">candidate division WOR-3 bacterium</name>
    <dbReference type="NCBI Taxonomy" id="2052148"/>
    <lineage>
        <taxon>Bacteria</taxon>
        <taxon>Bacteria division WOR-3</taxon>
    </lineage>
</organism>
<name>A0A7V3KP56_UNCW3</name>
<dbReference type="Pfam" id="PF08486">
    <property type="entry name" value="SpoIID"/>
    <property type="match status" value="1"/>
</dbReference>
<feature type="domain" description="Sporulation stage II protein D amidase enhancer LytB N-terminal" evidence="1">
    <location>
        <begin position="44"/>
        <end position="125"/>
    </location>
</feature>
<comment type="caution">
    <text evidence="2">The sequence shown here is derived from an EMBL/GenBank/DDBJ whole genome shotgun (WGS) entry which is preliminary data.</text>
</comment>
<evidence type="ECO:0000313" key="2">
    <source>
        <dbReference type="EMBL" id="HGB36308.1"/>
    </source>
</evidence>
<evidence type="ECO:0000259" key="1">
    <source>
        <dbReference type="Pfam" id="PF08486"/>
    </source>
</evidence>
<accession>A0A7V3KP56</accession>
<dbReference type="InterPro" id="IPR013693">
    <property type="entry name" value="SpoIID/LytB_N"/>
</dbReference>
<proteinExistence type="predicted"/>
<dbReference type="AlphaFoldDB" id="A0A7V3KP56"/>
<sequence>MGGYTFEEYRVEDANTKFVKTAEDSGYFNGDLVLKCIGNSIYLQNIADEEDYVLSCTQNVAGKDTTKEYIKAIAVTIRTYLYHLLGENIYMLPDSLPYWKYTGIGNVSKNVKNAVEETKGEILTYLGLPIYPFITYCTGGFTVPYEEIFGDTLTYSISVEDTLSKTCPFFHWETKIPLSDIKYILRIDKLDSLKIVNFTTHLIPDTIIFYGEKSVILRGPALYQSLYPRLLSPSFQLEIKGDTLIFQGRGRGILIGLPLWSAKLMAIQGKTYKEILNYYFPVSEIEKIPSSR</sequence>
<reference evidence="2" key="1">
    <citation type="journal article" date="2020" name="mSystems">
        <title>Genome- and Community-Level Interaction Insights into Carbon Utilization and Element Cycling Functions of Hydrothermarchaeota in Hydrothermal Sediment.</title>
        <authorList>
            <person name="Zhou Z."/>
            <person name="Liu Y."/>
            <person name="Xu W."/>
            <person name="Pan J."/>
            <person name="Luo Z.H."/>
            <person name="Li M."/>
        </authorList>
    </citation>
    <scope>NUCLEOTIDE SEQUENCE [LARGE SCALE GENOMIC DNA]</scope>
    <source>
        <strain evidence="2">SpSt-754</strain>
    </source>
</reference>
<protein>
    <recommendedName>
        <fullName evidence="1">Sporulation stage II protein D amidase enhancer LytB N-terminal domain-containing protein</fullName>
    </recommendedName>
</protein>
<dbReference type="EMBL" id="DTGD01000201">
    <property type="protein sequence ID" value="HGB36308.1"/>
    <property type="molecule type" value="Genomic_DNA"/>
</dbReference>
<gene>
    <name evidence="2" type="ORF">ENV38_05330</name>
</gene>